<proteinExistence type="predicted"/>
<feature type="transmembrane region" description="Helical" evidence="5">
    <location>
        <begin position="203"/>
        <end position="222"/>
    </location>
</feature>
<keyword evidence="3 5" id="KW-1133">Transmembrane helix</keyword>
<evidence type="ECO:0000256" key="4">
    <source>
        <dbReference type="ARBA" id="ARBA00023136"/>
    </source>
</evidence>
<comment type="subcellular location">
    <subcellularLocation>
        <location evidence="1">Membrane</location>
        <topology evidence="1">Multi-pass membrane protein</topology>
    </subcellularLocation>
</comment>
<dbReference type="EMBL" id="LZLS01000199">
    <property type="protein sequence ID" value="OBK21625.1"/>
    <property type="molecule type" value="Genomic_DNA"/>
</dbReference>
<dbReference type="AlphaFoldDB" id="A0A1A3NJW4"/>
<organism evidence="6 7">
    <name type="scientific">Mycobacterium asiaticum</name>
    <dbReference type="NCBI Taxonomy" id="1790"/>
    <lineage>
        <taxon>Bacteria</taxon>
        <taxon>Bacillati</taxon>
        <taxon>Actinomycetota</taxon>
        <taxon>Actinomycetes</taxon>
        <taxon>Mycobacteriales</taxon>
        <taxon>Mycobacteriaceae</taxon>
        <taxon>Mycobacterium</taxon>
    </lineage>
</organism>
<feature type="transmembrane region" description="Helical" evidence="5">
    <location>
        <begin position="253"/>
        <end position="275"/>
    </location>
</feature>
<keyword evidence="2 5" id="KW-0812">Transmembrane</keyword>
<protein>
    <recommendedName>
        <fullName evidence="8">Prenyltransferase</fullName>
    </recommendedName>
</protein>
<feature type="transmembrane region" description="Helical" evidence="5">
    <location>
        <begin position="319"/>
        <end position="348"/>
    </location>
</feature>
<sequence length="365" mass="39998">MEESQLVVPDRSRTAGSSGLAEFLAMDSAQRLALAKDSLGIAAPARWRVAQFVAFSRPRTAIPGMLAFYLASIVAGGVSPLALVVGMVVSYHIAAIANLYNIYTDVVEDNENIPARVYELSRYGRDRLLRHTHQLTAVIFGLSLLVNPYFAGLTFLALIGCQQYSFRPLRMKARPRIGILYFANAVAYPYVSAMLASDLKLHVLANAQYCALALYLFVWFCAKGLTKNVPDYEGDKRVHVTTSATLSATRRRAATIAAVATVLVYGAIVVPVAVGGLAPKYLIALIWFPVACFQAWRLVHTVDQKSSNDMLRDDMFVSVGYLSTLVLIDRCTAASVAVVIVGFAIMLFTDRLGLDTRRTEDFELP</sequence>
<feature type="transmembrane region" description="Helical" evidence="5">
    <location>
        <begin position="135"/>
        <end position="159"/>
    </location>
</feature>
<feature type="transmembrane region" description="Helical" evidence="5">
    <location>
        <begin position="66"/>
        <end position="93"/>
    </location>
</feature>
<evidence type="ECO:0000256" key="5">
    <source>
        <dbReference type="SAM" id="Phobius"/>
    </source>
</evidence>
<evidence type="ECO:0000313" key="6">
    <source>
        <dbReference type="EMBL" id="OBK21625.1"/>
    </source>
</evidence>
<comment type="caution">
    <text evidence="6">The sequence shown here is derived from an EMBL/GenBank/DDBJ whole genome shotgun (WGS) entry which is preliminary data.</text>
</comment>
<evidence type="ECO:0000256" key="1">
    <source>
        <dbReference type="ARBA" id="ARBA00004141"/>
    </source>
</evidence>
<reference evidence="6 7" key="1">
    <citation type="submission" date="2016-06" db="EMBL/GenBank/DDBJ databases">
        <authorList>
            <person name="Kjaerup R.B."/>
            <person name="Dalgaard T.S."/>
            <person name="Juul-Madsen H.R."/>
        </authorList>
    </citation>
    <scope>NUCLEOTIDE SEQUENCE [LARGE SCALE GENOMIC DNA]</scope>
    <source>
        <strain evidence="6 7">1165133.8</strain>
    </source>
</reference>
<dbReference type="GO" id="GO:0016020">
    <property type="term" value="C:membrane"/>
    <property type="evidence" value="ECO:0007669"/>
    <property type="project" value="UniProtKB-SubCell"/>
</dbReference>
<dbReference type="RefSeq" id="WP_065146434.1">
    <property type="nucleotide sequence ID" value="NZ_LZLS01000199.1"/>
</dbReference>
<dbReference type="GO" id="GO:0016765">
    <property type="term" value="F:transferase activity, transferring alkyl or aryl (other than methyl) groups"/>
    <property type="evidence" value="ECO:0007669"/>
    <property type="project" value="InterPro"/>
</dbReference>
<gene>
    <name evidence="6" type="ORF">A5634_09950</name>
</gene>
<dbReference type="OrthoDB" id="4528743at2"/>
<dbReference type="Proteomes" id="UP000093928">
    <property type="component" value="Unassembled WGS sequence"/>
</dbReference>
<dbReference type="Pfam" id="PF01040">
    <property type="entry name" value="UbiA"/>
    <property type="match status" value="1"/>
</dbReference>
<keyword evidence="4 5" id="KW-0472">Membrane</keyword>
<evidence type="ECO:0000313" key="7">
    <source>
        <dbReference type="Proteomes" id="UP000093928"/>
    </source>
</evidence>
<evidence type="ECO:0000256" key="2">
    <source>
        <dbReference type="ARBA" id="ARBA00022692"/>
    </source>
</evidence>
<accession>A0A1A3NJW4</accession>
<evidence type="ECO:0000256" key="3">
    <source>
        <dbReference type="ARBA" id="ARBA00022989"/>
    </source>
</evidence>
<feature type="transmembrane region" description="Helical" evidence="5">
    <location>
        <begin position="179"/>
        <end position="197"/>
    </location>
</feature>
<evidence type="ECO:0008006" key="8">
    <source>
        <dbReference type="Google" id="ProtNLM"/>
    </source>
</evidence>
<name>A0A1A3NJW4_MYCAS</name>
<dbReference type="InterPro" id="IPR000537">
    <property type="entry name" value="UbiA_prenyltransferase"/>
</dbReference>